<evidence type="ECO:0000256" key="1">
    <source>
        <dbReference type="ARBA" id="ARBA00022553"/>
    </source>
</evidence>
<dbReference type="Proteomes" id="UP000011135">
    <property type="component" value="Unassembled WGS sequence"/>
</dbReference>
<proteinExistence type="predicted"/>
<dbReference type="RefSeq" id="WP_009577959.1">
    <property type="nucleotide sequence ID" value="NZ_AMZN01000006.1"/>
</dbReference>
<reference evidence="4 5" key="1">
    <citation type="submission" date="2012-12" db="EMBL/GenBank/DDBJ databases">
        <title>Genome assembly of Fulvivirga imtechensis AK7.</title>
        <authorList>
            <person name="Nupur N."/>
            <person name="Khatri I."/>
            <person name="Kumar R."/>
            <person name="Subramanian S."/>
            <person name="Pinnaka A."/>
        </authorList>
    </citation>
    <scope>NUCLEOTIDE SEQUENCE [LARGE SCALE GENOMIC DNA]</scope>
    <source>
        <strain evidence="4 5">AK7</strain>
    </source>
</reference>
<evidence type="ECO:0000256" key="2">
    <source>
        <dbReference type="PROSITE-ProRule" id="PRU00169"/>
    </source>
</evidence>
<dbReference type="InterPro" id="IPR011006">
    <property type="entry name" value="CheY-like_superfamily"/>
</dbReference>
<dbReference type="PATRIC" id="fig|1237149.3.peg.514"/>
<name>L8JYY0_9BACT</name>
<dbReference type="AlphaFoldDB" id="L8JYY0"/>
<dbReference type="eggNOG" id="COG2204">
    <property type="taxonomic scope" value="Bacteria"/>
</dbReference>
<comment type="caution">
    <text evidence="4">The sequence shown here is derived from an EMBL/GenBank/DDBJ whole genome shotgun (WGS) entry which is preliminary data.</text>
</comment>
<feature type="modified residue" description="4-aspartylphosphate" evidence="2">
    <location>
        <position position="53"/>
    </location>
</feature>
<gene>
    <name evidence="4" type="ORF">C900_04230</name>
</gene>
<dbReference type="InterPro" id="IPR050595">
    <property type="entry name" value="Bact_response_regulator"/>
</dbReference>
<dbReference type="PANTHER" id="PTHR44591:SF25">
    <property type="entry name" value="CHEMOTAXIS TWO-COMPONENT RESPONSE REGULATOR"/>
    <property type="match status" value="1"/>
</dbReference>
<organism evidence="4 5">
    <name type="scientific">Fulvivirga imtechensis AK7</name>
    <dbReference type="NCBI Taxonomy" id="1237149"/>
    <lineage>
        <taxon>Bacteria</taxon>
        <taxon>Pseudomonadati</taxon>
        <taxon>Bacteroidota</taxon>
        <taxon>Cytophagia</taxon>
        <taxon>Cytophagales</taxon>
        <taxon>Fulvivirgaceae</taxon>
        <taxon>Fulvivirga</taxon>
    </lineage>
</organism>
<evidence type="ECO:0000313" key="4">
    <source>
        <dbReference type="EMBL" id="ELR73378.1"/>
    </source>
</evidence>
<dbReference type="SMART" id="SM00448">
    <property type="entry name" value="REC"/>
    <property type="match status" value="1"/>
</dbReference>
<dbReference type="EMBL" id="AMZN01000006">
    <property type="protein sequence ID" value="ELR73378.1"/>
    <property type="molecule type" value="Genomic_DNA"/>
</dbReference>
<evidence type="ECO:0000313" key="5">
    <source>
        <dbReference type="Proteomes" id="UP000011135"/>
    </source>
</evidence>
<feature type="domain" description="Response regulatory" evidence="3">
    <location>
        <begin position="4"/>
        <end position="118"/>
    </location>
</feature>
<protein>
    <submittedName>
        <fullName evidence="4">Response regulator of zinc sigma-54-dependent two-component system</fullName>
    </submittedName>
</protein>
<dbReference type="Gene3D" id="3.40.50.2300">
    <property type="match status" value="1"/>
</dbReference>
<dbReference type="SUPFAM" id="SSF52172">
    <property type="entry name" value="CheY-like"/>
    <property type="match status" value="1"/>
</dbReference>
<sequence>MNNTILIVDDEKDIRSLLAKTLEYEGYEVLAADKASNGIRILQDQAVHVVICDVKLPDANGVELTEEIKEISPETEVICLTAYGNIKHGVQAIKNGAFDYLVKGDDNNRILPLESKALEKSKLQFRIKELESRVNQKYNFDQIIGNSPFIQEAVTLARKVAASDLSTIDNFFKSTHIID</sequence>
<evidence type="ECO:0000259" key="3">
    <source>
        <dbReference type="PROSITE" id="PS50110"/>
    </source>
</evidence>
<keyword evidence="5" id="KW-1185">Reference proteome</keyword>
<dbReference type="STRING" id="1237149.C900_04230"/>
<dbReference type="PROSITE" id="PS50110">
    <property type="entry name" value="RESPONSE_REGULATORY"/>
    <property type="match status" value="1"/>
</dbReference>
<dbReference type="GO" id="GO:0000160">
    <property type="term" value="P:phosphorelay signal transduction system"/>
    <property type="evidence" value="ECO:0007669"/>
    <property type="project" value="InterPro"/>
</dbReference>
<dbReference type="PANTHER" id="PTHR44591">
    <property type="entry name" value="STRESS RESPONSE REGULATOR PROTEIN 1"/>
    <property type="match status" value="1"/>
</dbReference>
<accession>L8JYY0</accession>
<dbReference type="OrthoDB" id="9789181at2"/>
<dbReference type="InterPro" id="IPR001789">
    <property type="entry name" value="Sig_transdc_resp-reg_receiver"/>
</dbReference>
<keyword evidence="1 2" id="KW-0597">Phosphoprotein</keyword>
<dbReference type="Pfam" id="PF00072">
    <property type="entry name" value="Response_reg"/>
    <property type="match status" value="1"/>
</dbReference>